<feature type="transmembrane region" description="Helical" evidence="1">
    <location>
        <begin position="6"/>
        <end position="32"/>
    </location>
</feature>
<feature type="transmembrane region" description="Helical" evidence="1">
    <location>
        <begin position="135"/>
        <end position="155"/>
    </location>
</feature>
<dbReference type="Pfam" id="PF04854">
    <property type="entry name" value="DUF624"/>
    <property type="match status" value="1"/>
</dbReference>
<gene>
    <name evidence="2" type="ORF">DXD84_11710</name>
</gene>
<dbReference type="RefSeq" id="WP_117495561.1">
    <property type="nucleotide sequence ID" value="NZ_QSOI01000016.1"/>
</dbReference>
<proteinExistence type="predicted"/>
<comment type="caution">
    <text evidence="2">The sequence shown here is derived from an EMBL/GenBank/DDBJ whole genome shotgun (WGS) entry which is preliminary data.</text>
</comment>
<feature type="transmembrane region" description="Helical" evidence="1">
    <location>
        <begin position="161"/>
        <end position="181"/>
    </location>
</feature>
<keyword evidence="1" id="KW-0812">Transmembrane</keyword>
<evidence type="ECO:0000313" key="3">
    <source>
        <dbReference type="Proteomes" id="UP000260664"/>
    </source>
</evidence>
<dbReference type="Proteomes" id="UP000260664">
    <property type="component" value="Unassembled WGS sequence"/>
</dbReference>
<keyword evidence="1" id="KW-0472">Membrane</keyword>
<accession>A0A3E4F010</accession>
<evidence type="ECO:0000313" key="2">
    <source>
        <dbReference type="EMBL" id="RGI82210.1"/>
    </source>
</evidence>
<organism evidence="2 3">
    <name type="scientific">Dorea formicigenerans</name>
    <dbReference type="NCBI Taxonomy" id="39486"/>
    <lineage>
        <taxon>Bacteria</taxon>
        <taxon>Bacillati</taxon>
        <taxon>Bacillota</taxon>
        <taxon>Clostridia</taxon>
        <taxon>Lachnospirales</taxon>
        <taxon>Lachnospiraceae</taxon>
        <taxon>Dorea</taxon>
    </lineage>
</organism>
<keyword evidence="1" id="KW-1133">Transmembrane helix</keyword>
<sequence length="187" mass="21185">MGGAKIFIFPLPYLGCIPVVTIGASVTAGMYCMSKMHDPESMIITVEYFHAFAVNFKKATLVWILFLFIGFIGAGDLFYAVRVADGGNLFFFLFALILLFVLISVMFWVFLLIGRYENSIQEHLKNALLLAFGRLPRTLLLWMIWGFPVGIVVFYPIWMVAFGWFFITIGVAVLLWMSWLVQRGAVA</sequence>
<evidence type="ECO:0000256" key="1">
    <source>
        <dbReference type="SAM" id="Phobius"/>
    </source>
</evidence>
<feature type="transmembrane region" description="Helical" evidence="1">
    <location>
        <begin position="61"/>
        <end position="83"/>
    </location>
</feature>
<name>A0A3E4F010_9FIRM</name>
<dbReference type="EMBL" id="QSOI01000016">
    <property type="protein sequence ID" value="RGI82210.1"/>
    <property type="molecule type" value="Genomic_DNA"/>
</dbReference>
<dbReference type="AlphaFoldDB" id="A0A3E4F010"/>
<feature type="transmembrane region" description="Helical" evidence="1">
    <location>
        <begin position="89"/>
        <end position="114"/>
    </location>
</feature>
<dbReference type="InterPro" id="IPR006938">
    <property type="entry name" value="DUF624"/>
</dbReference>
<reference evidence="2 3" key="1">
    <citation type="submission" date="2018-08" db="EMBL/GenBank/DDBJ databases">
        <title>A genome reference for cultivated species of the human gut microbiota.</title>
        <authorList>
            <person name="Zou Y."/>
            <person name="Xue W."/>
            <person name="Luo G."/>
        </authorList>
    </citation>
    <scope>NUCLEOTIDE SEQUENCE [LARGE SCALE GENOMIC DNA]</scope>
    <source>
        <strain evidence="2 3">TM09-19AC</strain>
    </source>
</reference>
<protein>
    <submittedName>
        <fullName evidence="2">DUF624 domain-containing protein</fullName>
    </submittedName>
</protein>